<organism evidence="1 2">
    <name type="scientific">Pluteus cervinus</name>
    <dbReference type="NCBI Taxonomy" id="181527"/>
    <lineage>
        <taxon>Eukaryota</taxon>
        <taxon>Fungi</taxon>
        <taxon>Dikarya</taxon>
        <taxon>Basidiomycota</taxon>
        <taxon>Agaricomycotina</taxon>
        <taxon>Agaricomycetes</taxon>
        <taxon>Agaricomycetidae</taxon>
        <taxon>Agaricales</taxon>
        <taxon>Pluteineae</taxon>
        <taxon>Pluteaceae</taxon>
        <taxon>Pluteus</taxon>
    </lineage>
</organism>
<keyword evidence="2" id="KW-1185">Reference proteome</keyword>
<accession>A0ACD3AZH1</accession>
<name>A0ACD3AZH1_9AGAR</name>
<dbReference type="EMBL" id="ML208301">
    <property type="protein sequence ID" value="TFK71215.1"/>
    <property type="molecule type" value="Genomic_DNA"/>
</dbReference>
<reference evidence="1 2" key="1">
    <citation type="journal article" date="2019" name="Nat. Ecol. Evol.">
        <title>Megaphylogeny resolves global patterns of mushroom evolution.</title>
        <authorList>
            <person name="Varga T."/>
            <person name="Krizsan K."/>
            <person name="Foldi C."/>
            <person name="Dima B."/>
            <person name="Sanchez-Garcia M."/>
            <person name="Sanchez-Ramirez S."/>
            <person name="Szollosi G.J."/>
            <person name="Szarkandi J.G."/>
            <person name="Papp V."/>
            <person name="Albert L."/>
            <person name="Andreopoulos W."/>
            <person name="Angelini C."/>
            <person name="Antonin V."/>
            <person name="Barry K.W."/>
            <person name="Bougher N.L."/>
            <person name="Buchanan P."/>
            <person name="Buyck B."/>
            <person name="Bense V."/>
            <person name="Catcheside P."/>
            <person name="Chovatia M."/>
            <person name="Cooper J."/>
            <person name="Damon W."/>
            <person name="Desjardin D."/>
            <person name="Finy P."/>
            <person name="Geml J."/>
            <person name="Haridas S."/>
            <person name="Hughes K."/>
            <person name="Justo A."/>
            <person name="Karasinski D."/>
            <person name="Kautmanova I."/>
            <person name="Kiss B."/>
            <person name="Kocsube S."/>
            <person name="Kotiranta H."/>
            <person name="LaButti K.M."/>
            <person name="Lechner B.E."/>
            <person name="Liimatainen K."/>
            <person name="Lipzen A."/>
            <person name="Lukacs Z."/>
            <person name="Mihaltcheva S."/>
            <person name="Morgado L.N."/>
            <person name="Niskanen T."/>
            <person name="Noordeloos M.E."/>
            <person name="Ohm R.A."/>
            <person name="Ortiz-Santana B."/>
            <person name="Ovrebo C."/>
            <person name="Racz N."/>
            <person name="Riley R."/>
            <person name="Savchenko A."/>
            <person name="Shiryaev A."/>
            <person name="Soop K."/>
            <person name="Spirin V."/>
            <person name="Szebenyi C."/>
            <person name="Tomsovsky M."/>
            <person name="Tulloss R.E."/>
            <person name="Uehling J."/>
            <person name="Grigoriev I.V."/>
            <person name="Vagvolgyi C."/>
            <person name="Papp T."/>
            <person name="Martin F.M."/>
            <person name="Miettinen O."/>
            <person name="Hibbett D.S."/>
            <person name="Nagy L.G."/>
        </authorList>
    </citation>
    <scope>NUCLEOTIDE SEQUENCE [LARGE SCALE GENOMIC DNA]</scope>
    <source>
        <strain evidence="1 2">NL-1719</strain>
    </source>
</reference>
<gene>
    <name evidence="1" type="ORF">BDN72DRAFT_877278</name>
</gene>
<sequence>MSQYSAPSTSTLKQPHDRFFLIDDFVVLEVDSVLFRLPAFILRNNSFKLKQLIEANQGTSGITRPIELKSISVIDFESFLLVLLPTHIGEYEISLPGEWASVLKIANTLDFPAIRKLAVAQLESGASPIDRIVLGRKYNFPKLVASGYVELCRREAPITLLEGHSLGMSDVIDISSIRHHLRSAGSDAEITKDSVLKICSEPGRQVLEHNAVADFVAETFSETGDPLPPALPDLYVPSMPSLRNFVHAPPFVPAAPAIEASGRETQPGSPSDLGTTPIIPPQTTQTTPLVDRRKVRSNKGLAKVAWNFKYGGRGDFQAHWKSSAPEYKQLWTVEWKNRAKKMDDKQLDAFIKTKRIQDMIP</sequence>
<proteinExistence type="predicted"/>
<evidence type="ECO:0000313" key="2">
    <source>
        <dbReference type="Proteomes" id="UP000308600"/>
    </source>
</evidence>
<dbReference type="Proteomes" id="UP000308600">
    <property type="component" value="Unassembled WGS sequence"/>
</dbReference>
<protein>
    <submittedName>
        <fullName evidence="1">Uncharacterized protein</fullName>
    </submittedName>
</protein>
<evidence type="ECO:0000313" key="1">
    <source>
        <dbReference type="EMBL" id="TFK71215.1"/>
    </source>
</evidence>